<dbReference type="KEGG" id="tet:TTHERM_00765320"/>
<gene>
    <name evidence="1" type="ORF">TTHERM_00765320</name>
</gene>
<dbReference type="GeneID" id="7824552"/>
<dbReference type="OrthoDB" id="6724830at2759"/>
<dbReference type="AlphaFoldDB" id="I7MAR3"/>
<evidence type="ECO:0000313" key="1">
    <source>
        <dbReference type="EMBL" id="EAS05146.2"/>
    </source>
</evidence>
<dbReference type="InterPro" id="IPR026142">
    <property type="entry name" value="Pro_pase_1_reg_su_36"/>
</dbReference>
<organism evidence="1 2">
    <name type="scientific">Tetrahymena thermophila (strain SB210)</name>
    <dbReference type="NCBI Taxonomy" id="312017"/>
    <lineage>
        <taxon>Eukaryota</taxon>
        <taxon>Sar</taxon>
        <taxon>Alveolata</taxon>
        <taxon>Ciliophora</taxon>
        <taxon>Intramacronucleata</taxon>
        <taxon>Oligohymenophorea</taxon>
        <taxon>Hymenostomatida</taxon>
        <taxon>Tetrahymenina</taxon>
        <taxon>Tetrahymenidae</taxon>
        <taxon>Tetrahymena</taxon>
    </lineage>
</organism>
<sequence>MNQSNISNNQRRITFSSHLPQVKNDANLSEPEEKFTELEEKFIQVIKEKFAKMKKEKKEQKDLMIQGRFQIFLKSKDFLRLIVSIYDYCTDLNKIEKKHSILEEEAKDRINAPPQLLASEIQRITAKAKECSIAYSLVILHWGNLRDRNKDQNFFDSMIYILERIMEEFFDRHDYKKVKEEINRLFRTNTFNMQKRRHIVDEYIKKFPQMNDAGDLKKENPEKIIQKVEQRFNVPNLNIKLQMNAEKSEIKPMFIKNTPCGSYNARSPLVALLYPSTKEKMHIYDKDRKKRQSSIGGSRILNENEVSFMIRHDRYKQQNLQKAQRGNSLLSMSFL</sequence>
<dbReference type="InParanoid" id="I7MAR3"/>
<dbReference type="RefSeq" id="XP_001025391.2">
    <property type="nucleotide sequence ID" value="XM_001025391.2"/>
</dbReference>
<dbReference type="GO" id="GO:0019902">
    <property type="term" value="F:phosphatase binding"/>
    <property type="evidence" value="ECO:0007669"/>
    <property type="project" value="InterPro"/>
</dbReference>
<dbReference type="Pfam" id="PF14895">
    <property type="entry name" value="PPPI_inhib"/>
    <property type="match status" value="1"/>
</dbReference>
<protein>
    <submittedName>
        <fullName evidence="1">Uncharacterized protein</fullName>
    </submittedName>
</protein>
<reference evidence="2" key="1">
    <citation type="journal article" date="2006" name="PLoS Biol.">
        <title>Macronuclear genome sequence of the ciliate Tetrahymena thermophila, a model eukaryote.</title>
        <authorList>
            <person name="Eisen J.A."/>
            <person name="Coyne R.S."/>
            <person name="Wu M."/>
            <person name="Wu D."/>
            <person name="Thiagarajan M."/>
            <person name="Wortman J.R."/>
            <person name="Badger J.H."/>
            <person name="Ren Q."/>
            <person name="Amedeo P."/>
            <person name="Jones K.M."/>
            <person name="Tallon L.J."/>
            <person name="Delcher A.L."/>
            <person name="Salzberg S.L."/>
            <person name="Silva J.C."/>
            <person name="Haas B.J."/>
            <person name="Majoros W.H."/>
            <person name="Farzad M."/>
            <person name="Carlton J.M."/>
            <person name="Smith R.K. Jr."/>
            <person name="Garg J."/>
            <person name="Pearlman R.E."/>
            <person name="Karrer K.M."/>
            <person name="Sun L."/>
            <person name="Manning G."/>
            <person name="Elde N.C."/>
            <person name="Turkewitz A.P."/>
            <person name="Asai D.J."/>
            <person name="Wilkes D.E."/>
            <person name="Wang Y."/>
            <person name="Cai H."/>
            <person name="Collins K."/>
            <person name="Stewart B.A."/>
            <person name="Lee S.R."/>
            <person name="Wilamowska K."/>
            <person name="Weinberg Z."/>
            <person name="Ruzzo W.L."/>
            <person name="Wloga D."/>
            <person name="Gaertig J."/>
            <person name="Frankel J."/>
            <person name="Tsao C.-C."/>
            <person name="Gorovsky M.A."/>
            <person name="Keeling P.J."/>
            <person name="Waller R.F."/>
            <person name="Patron N.J."/>
            <person name="Cherry J.M."/>
            <person name="Stover N.A."/>
            <person name="Krieger C.J."/>
            <person name="del Toro C."/>
            <person name="Ryder H.F."/>
            <person name="Williamson S.C."/>
            <person name="Barbeau R.A."/>
            <person name="Hamilton E.P."/>
            <person name="Orias E."/>
        </authorList>
    </citation>
    <scope>NUCLEOTIDE SEQUENCE [LARGE SCALE GENOMIC DNA]</scope>
    <source>
        <strain evidence="2">SB210</strain>
    </source>
</reference>
<dbReference type="EMBL" id="GG662407">
    <property type="protein sequence ID" value="EAS05146.2"/>
    <property type="molecule type" value="Genomic_DNA"/>
</dbReference>
<evidence type="ECO:0000313" key="2">
    <source>
        <dbReference type="Proteomes" id="UP000009168"/>
    </source>
</evidence>
<proteinExistence type="predicted"/>
<dbReference type="Proteomes" id="UP000009168">
    <property type="component" value="Unassembled WGS sequence"/>
</dbReference>
<accession>I7MAR3</accession>
<name>I7MAR3_TETTS</name>
<keyword evidence="2" id="KW-1185">Reference proteome</keyword>